<feature type="compositionally biased region" description="Gly residues" evidence="5">
    <location>
        <begin position="2007"/>
        <end position="2016"/>
    </location>
</feature>
<comment type="caution">
    <text evidence="7">The sequence shown here is derived from an EMBL/GenBank/DDBJ whole genome shotgun (WGS) entry which is preliminary data.</text>
</comment>
<dbReference type="RefSeq" id="WP_202065285.1">
    <property type="nucleotide sequence ID" value="NZ_JAEQMY010000111.1"/>
</dbReference>
<dbReference type="InterPro" id="IPR015919">
    <property type="entry name" value="Cadherin-like_sf"/>
</dbReference>
<dbReference type="SMART" id="SM00237">
    <property type="entry name" value="Calx_beta"/>
    <property type="match status" value="3"/>
</dbReference>
<evidence type="ECO:0000256" key="3">
    <source>
        <dbReference type="ARBA" id="ARBA00022837"/>
    </source>
</evidence>
<evidence type="ECO:0000313" key="8">
    <source>
        <dbReference type="Proteomes" id="UP000605848"/>
    </source>
</evidence>
<dbReference type="Gene3D" id="2.150.10.10">
    <property type="entry name" value="Serralysin-like metalloprotease, C-terminal"/>
    <property type="match status" value="1"/>
</dbReference>
<dbReference type="GO" id="GO:0016020">
    <property type="term" value="C:membrane"/>
    <property type="evidence" value="ECO:0007669"/>
    <property type="project" value="InterPro"/>
</dbReference>
<name>A0A937D0I2_9HYPH</name>
<keyword evidence="1" id="KW-0732">Signal</keyword>
<dbReference type="SUPFAM" id="SSF141072">
    <property type="entry name" value="CalX-like"/>
    <property type="match status" value="5"/>
</dbReference>
<feature type="non-terminal residue" evidence="7">
    <location>
        <position position="1"/>
    </location>
</feature>
<feature type="compositionally biased region" description="Polar residues" evidence="5">
    <location>
        <begin position="1202"/>
        <end position="1211"/>
    </location>
</feature>
<sequence>AGTAEGQEDGGPITGTVTATDKDGDKLTYAIDGDKPAGLTFNADGSYSYTPAKDFAGEVTFQFVAYDGKVNSAPQTVTLTVVDVPEAPVNVAPVAEAGTAEGQEDGGPITGTVTATDKDGDKLTYSLVQGPTAEQGTLTFNKDGSYSFTPAANFAGPVEFTYKATDGTADSNDTTVTITVAAMAEPALPEINLTSGPAEVIEGGEATYTFTRTGDTSTALEINVNVTGTAIGQDHNGAAGKVTFAPNSATATYSIKIMDDDTAEAAETIVVGMAQGDGYMVGTPFEVTTNIIDNDEEAPPAGITVTPSNGDTVVAEGGATDTVSIVLNSKPTATVYVFGYGDEQIDTGGRVLEFTPENWDVPQDFVIGAHDDAGTEDSYTGNITFTTDSDDLAYLIAPPTLVPVTVNDNDAPSTSGAPVVMKPEAPTSVDEDTVETDGIAIYPLGTDPNSDSLTYELYGDQPEKGTVTWNPTDGNMYFKAHSGAFQHLEDGQDETVTFQYVANDGTVDSAPAQMSVLVRGVSDAPTRTLSVSDVTVSEALPESGAPRYALVTITLSEPAPHDVRVNYKTTDGAGVAGEDYTAQSGVALVPYGQTEYAISIPISQDTAVEPNEVFKVVLSNPVNAIILDSEASVTITDDDEQLPVDSPVVNIGDAEASEAKGEITFAITLSAPAVQDVTLTYEATASGKVIGFDGTGAIHSAIPAGYEGLRWTGVSSSGDGAALTATTGGGQIQAITPGELSLTGMTVSTASTNQVITIEAIRGGVVVGSQQVTLGNGGPQTATVALGPNFSAVDAVRIDGSADSYGNDYPIKIDNVVLGGGIITDTVTIPAASSSGVITVPVTNDSAYEVGETISVRLTGATGATLGTEVEATGTIINDDAEPVGENAPLPVVTILANTQLYGDVREGQGGVQEFEITRDARLDQELTVNFESDTFGPFTATFRPDESKTWATVAIPEDNKVNPSTYEIKLAASENYLPGAVTGVSGRFIDNDGAPVNTAPKAWASDTGTSESMFAQYGGYYSLGAYGQDAETPNVELTYTLVSQQPEFGTISQDPDYGGLRFKPTQEFLDSIYKGKDATFSYDFTVSDGQYTTDVKTATFTVYGEGNPAGFVPEISITGPTEVTEGGMASYVFTRTGASNSELRVPVTVTGTADGTDYTAYQTTAYFGWNSSTAVININATDDKAVETTETLVVTAGSGSGHTVSPTAGSVTTNLLDNDTVTTPPPVGTPGSPPKTPGLTVTPSGTGTVVAEDGKLTDTFTVVLNTAPASDVNVYIDSSTYEATVIPGYLTFGPTNWHMPQTVTVKAYAEGEPGGTDSLMIYGWSDEDPDYGWVSAPDLPVTVLETAPAVVEPPVEEPPVEEPPPVDEPPAEEPPPVAATPGITVTPSGTGTSVTEDGTTDTFTVVLNTQPISDVTVDIFPSNEQVTLSRYSFTFTPEDWYKPQTVTVAGYADGLDEPGGNADSLMILVSSDDPNYLISVPDLAVTVTDTAPVVVPPPVEEPPPVDEPPVEEPLGTVLTIANPTGLNEKSTISWNGIARAASYELIGVEPDEPNFPAHTLGFTVAPKTSYAIDGSDEFVGMVVHVVAKDATGAEIARSDLTEVIANINDDPTGRPVLSDNTPDVGQLLTISMGDLEDGDGMRADRPDEFGYIIERSKDGGPWEVVSTTDSYAVTAADSGYAFRGAAVYLDRAETQETVYSLTTAPVNDPNPNTPPVAFDDTATGLMGSSITIDVRKNDFDFESDETTIDAHTQGRNGTVTVVDGQLVYTPNTGFVGIDTFDYTLNGGDTARVTVTVTQPVAEPFMIKTVDNLTENSTLSWTAVPGAVSYVFIGTEPDAPGVDPHELGYALAPNTSYVLAGNDEFAGMVLEIEARDALGNVIARSQNQTGVIENINDDPTGNLAFDDMTPEVGQILTLGYGTFNDDDGYRDRGRAEEFEWAVERSRDDGKTWETVTTGVSPEDGPFGFSYTVTQADYGYLLRGRAIYEDRAGDNVETVYSLNTGRVGVAGSGGGEEPSGEEPGGEPGTDVPNPGSVAIDAGTGVTATELGANGSFTLVLNDAPTAPVTITVSGDEQVYAQGPDGSSQVVFDDTNWFIPQTVTVVASEDGSLENAHSGNLFFMSESADPRYNMLMMDEVLPVAITDAPRERVMPTVTVDNLGEPTVTEGGTVTFTFHRSEADGDLPIDYALTGVDLADIASIQWNGADGGVPGFRGLSQWATLAITLADNDTVDPDRALTLTLKENGYIFDVPFVASATVLDNDGTGDTAGTEPLPVVTPPPVVEPPPAPLPVINATTGTGEVTEGGIASFVLTRTGDTAQPLTVTVDLDVGTAKSGSDFTGPTTVTFAAGLATATLDLQTINDGVVEQPETIEFRISAGMGYTVGAADGNVTDLMDVPVVAPPPPLTDPEPAQFADPYNYDQGNGGVAGRPTAGNDIFNDGAGLASTIQGLGGNDTIYGKDGNDINLVGGTGSDTIYGGTGNDQITGDGGPTDTTTTAGANNVGAPGADSLYGGDGNDTINGQDGNDILVGSHGADDLTGGLGDDTFVFNDIFDRGDTVRMQGQGAANDVFDFRNFDFDPNTVGTQGAANGLQLFNQAPVEGQMLEDTFYYNSATGRLSLNTGTDGLEDFHVTLLIGGTTPTPLPRLNADDILI</sequence>
<keyword evidence="4" id="KW-0813">Transport</keyword>
<dbReference type="Proteomes" id="UP000605848">
    <property type="component" value="Unassembled WGS sequence"/>
</dbReference>
<dbReference type="InterPro" id="IPR001343">
    <property type="entry name" value="Hemolysn_Ca-bd"/>
</dbReference>
<feature type="region of interest" description="Disordered" evidence="5">
    <location>
        <begin position="1352"/>
        <end position="1398"/>
    </location>
</feature>
<organism evidence="7 8">
    <name type="scientific">Microvirga aerilata</name>
    <dbReference type="NCBI Taxonomy" id="670292"/>
    <lineage>
        <taxon>Bacteria</taxon>
        <taxon>Pseudomonadati</taxon>
        <taxon>Pseudomonadota</taxon>
        <taxon>Alphaproteobacteria</taxon>
        <taxon>Hyphomicrobiales</taxon>
        <taxon>Methylobacteriaceae</taxon>
        <taxon>Microvirga</taxon>
    </lineage>
</organism>
<dbReference type="PANTHER" id="PTHR11878:SF65">
    <property type="entry name" value="NA_CA-EXCHANGE PROTEIN, ISOFORM G"/>
    <property type="match status" value="1"/>
</dbReference>
<feature type="domain" description="Cadherin" evidence="6">
    <location>
        <begin position="5"/>
        <end position="95"/>
    </location>
</feature>
<evidence type="ECO:0000256" key="4">
    <source>
        <dbReference type="ARBA" id="ARBA00023065"/>
    </source>
</evidence>
<evidence type="ECO:0000256" key="5">
    <source>
        <dbReference type="SAM" id="MobiDB-lite"/>
    </source>
</evidence>
<feature type="region of interest" description="Disordered" evidence="5">
    <location>
        <begin position="2005"/>
        <end position="2036"/>
    </location>
</feature>
<gene>
    <name evidence="7" type="ORF">JKG68_28105</name>
</gene>
<evidence type="ECO:0000313" key="7">
    <source>
        <dbReference type="EMBL" id="MBL0407774.1"/>
    </source>
</evidence>
<feature type="compositionally biased region" description="Low complexity" evidence="5">
    <location>
        <begin position="1380"/>
        <end position="1396"/>
    </location>
</feature>
<keyword evidence="3" id="KW-0106">Calcium</keyword>
<dbReference type="GO" id="GO:0030001">
    <property type="term" value="P:metal ion transport"/>
    <property type="evidence" value="ECO:0007669"/>
    <property type="project" value="TreeGrafter"/>
</dbReference>
<feature type="compositionally biased region" description="Low complexity" evidence="5">
    <location>
        <begin position="1212"/>
        <end position="1223"/>
    </location>
</feature>
<keyword evidence="2" id="KW-0677">Repeat</keyword>
<dbReference type="Gene3D" id="2.60.40.10">
    <property type="entry name" value="Immunoglobulins"/>
    <property type="match status" value="2"/>
</dbReference>
<keyword evidence="8" id="KW-1185">Reference proteome</keyword>
<dbReference type="InterPro" id="IPR011049">
    <property type="entry name" value="Serralysin-like_metalloprot_C"/>
</dbReference>
<dbReference type="PANTHER" id="PTHR11878">
    <property type="entry name" value="SODIUM/CALCIUM EXCHANGER"/>
    <property type="match status" value="1"/>
</dbReference>
<dbReference type="GO" id="GO:0007154">
    <property type="term" value="P:cell communication"/>
    <property type="evidence" value="ECO:0007669"/>
    <property type="project" value="InterPro"/>
</dbReference>
<keyword evidence="4" id="KW-0406">Ion transport</keyword>
<dbReference type="Pfam" id="PF17963">
    <property type="entry name" value="Big_9"/>
    <property type="match status" value="3"/>
</dbReference>
<dbReference type="Gene3D" id="2.60.40.3440">
    <property type="match status" value="1"/>
</dbReference>
<evidence type="ECO:0000256" key="1">
    <source>
        <dbReference type="ARBA" id="ARBA00022729"/>
    </source>
</evidence>
<dbReference type="InterPro" id="IPR018511">
    <property type="entry name" value="Hemolysin-typ_Ca-bd_CS"/>
</dbReference>
<dbReference type="Pfam" id="PF00353">
    <property type="entry name" value="HemolysinCabind"/>
    <property type="match status" value="3"/>
</dbReference>
<accession>A0A937D0I2</accession>
<dbReference type="InterPro" id="IPR038081">
    <property type="entry name" value="CalX-like_sf"/>
</dbReference>
<dbReference type="InterPro" id="IPR051171">
    <property type="entry name" value="CaCA"/>
</dbReference>
<dbReference type="PROSITE" id="PS00330">
    <property type="entry name" value="HEMOLYSIN_CALCIUM"/>
    <property type="match status" value="1"/>
</dbReference>
<feature type="region of interest" description="Disordered" evidence="5">
    <location>
        <begin position="1198"/>
        <end position="1241"/>
    </location>
</feature>
<dbReference type="NCBIfam" id="NF012211">
    <property type="entry name" value="tand_rpt_95"/>
    <property type="match status" value="3"/>
</dbReference>
<dbReference type="EMBL" id="JAEQMY010000111">
    <property type="protein sequence ID" value="MBL0407774.1"/>
    <property type="molecule type" value="Genomic_DNA"/>
</dbReference>
<dbReference type="InterPro" id="IPR003644">
    <property type="entry name" value="Calx_beta"/>
</dbReference>
<feature type="domain" description="Cadherin" evidence="6">
    <location>
        <begin position="91"/>
        <end position="191"/>
    </location>
</feature>
<feature type="region of interest" description="Disordered" evidence="5">
    <location>
        <begin position="412"/>
        <end position="432"/>
    </location>
</feature>
<dbReference type="Gene3D" id="2.60.40.2030">
    <property type="match status" value="5"/>
</dbReference>
<dbReference type="Pfam" id="PF03160">
    <property type="entry name" value="Calx-beta"/>
    <property type="match status" value="4"/>
</dbReference>
<protein>
    <submittedName>
        <fullName evidence="7">Tandem-95 repeat protein</fullName>
    </submittedName>
</protein>
<dbReference type="GO" id="GO:0007156">
    <property type="term" value="P:homophilic cell adhesion via plasma membrane adhesion molecules"/>
    <property type="evidence" value="ECO:0007669"/>
    <property type="project" value="InterPro"/>
</dbReference>
<proteinExistence type="predicted"/>
<dbReference type="SUPFAM" id="SSF49313">
    <property type="entry name" value="Cadherin-like"/>
    <property type="match status" value="2"/>
</dbReference>
<dbReference type="SUPFAM" id="SSF51120">
    <property type="entry name" value="beta-Roll"/>
    <property type="match status" value="2"/>
</dbReference>
<feature type="compositionally biased region" description="Pro residues" evidence="5">
    <location>
        <begin position="1224"/>
        <end position="1237"/>
    </location>
</feature>
<dbReference type="PRINTS" id="PR00313">
    <property type="entry name" value="CABNDNGRPT"/>
</dbReference>
<feature type="compositionally biased region" description="Low complexity" evidence="5">
    <location>
        <begin position="2491"/>
        <end position="2502"/>
    </location>
</feature>
<reference evidence="7" key="1">
    <citation type="submission" date="2021-01" db="EMBL/GenBank/DDBJ databases">
        <title>Microvirga sp.</title>
        <authorList>
            <person name="Kim M.K."/>
        </authorList>
    </citation>
    <scope>NUCLEOTIDE SEQUENCE</scope>
    <source>
        <strain evidence="7">5420S-16</strain>
    </source>
</reference>
<feature type="region of interest" description="Disordered" evidence="5">
    <location>
        <begin position="1"/>
        <end position="24"/>
    </location>
</feature>
<dbReference type="InterPro" id="IPR013783">
    <property type="entry name" value="Ig-like_fold"/>
</dbReference>
<evidence type="ECO:0000256" key="2">
    <source>
        <dbReference type="ARBA" id="ARBA00022737"/>
    </source>
</evidence>
<evidence type="ECO:0000259" key="6">
    <source>
        <dbReference type="PROSITE" id="PS50268"/>
    </source>
</evidence>
<feature type="region of interest" description="Disordered" evidence="5">
    <location>
        <begin position="2479"/>
        <end position="2502"/>
    </location>
</feature>
<feature type="compositionally biased region" description="Pro residues" evidence="5">
    <location>
        <begin position="1362"/>
        <end position="1379"/>
    </location>
</feature>
<dbReference type="GO" id="GO:0005509">
    <property type="term" value="F:calcium ion binding"/>
    <property type="evidence" value="ECO:0007669"/>
    <property type="project" value="InterPro"/>
</dbReference>
<dbReference type="PROSITE" id="PS50268">
    <property type="entry name" value="CADHERIN_2"/>
    <property type="match status" value="2"/>
</dbReference>
<dbReference type="InterPro" id="IPR002126">
    <property type="entry name" value="Cadherin-like_dom"/>
</dbReference>